<name>A0A4Y2JWX9_ARAVE</name>
<sequence length="136" mass="15770">MPQILSEWVLISVMPSTFHKRNSPAISVNTATHITNTKTSLWQLHIHSNLINTDRKIPNRRTPQPLLPHQIPSHRFAVSLCQLFNLSWNRLVIKRPYLPTQELAAKEEEPPSHQAKVPAKRSREKRTSLPPKRIRK</sequence>
<evidence type="ECO:0000256" key="1">
    <source>
        <dbReference type="SAM" id="MobiDB-lite"/>
    </source>
</evidence>
<evidence type="ECO:0000313" key="3">
    <source>
        <dbReference type="Proteomes" id="UP000499080"/>
    </source>
</evidence>
<dbReference type="EMBL" id="BGPR01003959">
    <property type="protein sequence ID" value="GBM94327.1"/>
    <property type="molecule type" value="Genomic_DNA"/>
</dbReference>
<feature type="region of interest" description="Disordered" evidence="1">
    <location>
        <begin position="102"/>
        <end position="136"/>
    </location>
</feature>
<reference evidence="2 3" key="1">
    <citation type="journal article" date="2019" name="Sci. Rep.">
        <title>Orb-weaving spider Araneus ventricosus genome elucidates the spidroin gene catalogue.</title>
        <authorList>
            <person name="Kono N."/>
            <person name="Nakamura H."/>
            <person name="Ohtoshi R."/>
            <person name="Moran D.A.P."/>
            <person name="Shinohara A."/>
            <person name="Yoshida Y."/>
            <person name="Fujiwara M."/>
            <person name="Mori M."/>
            <person name="Tomita M."/>
            <person name="Arakawa K."/>
        </authorList>
    </citation>
    <scope>NUCLEOTIDE SEQUENCE [LARGE SCALE GENOMIC DNA]</scope>
</reference>
<dbReference type="Proteomes" id="UP000499080">
    <property type="component" value="Unassembled WGS sequence"/>
</dbReference>
<evidence type="ECO:0000313" key="2">
    <source>
        <dbReference type="EMBL" id="GBM94327.1"/>
    </source>
</evidence>
<gene>
    <name evidence="2" type="ORF">AVEN_247005_1</name>
</gene>
<dbReference type="AlphaFoldDB" id="A0A4Y2JWX9"/>
<accession>A0A4Y2JWX9</accession>
<protein>
    <submittedName>
        <fullName evidence="2">Uncharacterized protein</fullName>
    </submittedName>
</protein>
<comment type="caution">
    <text evidence="2">The sequence shown here is derived from an EMBL/GenBank/DDBJ whole genome shotgun (WGS) entry which is preliminary data.</text>
</comment>
<proteinExistence type="predicted"/>
<organism evidence="2 3">
    <name type="scientific">Araneus ventricosus</name>
    <name type="common">Orbweaver spider</name>
    <name type="synonym">Epeira ventricosa</name>
    <dbReference type="NCBI Taxonomy" id="182803"/>
    <lineage>
        <taxon>Eukaryota</taxon>
        <taxon>Metazoa</taxon>
        <taxon>Ecdysozoa</taxon>
        <taxon>Arthropoda</taxon>
        <taxon>Chelicerata</taxon>
        <taxon>Arachnida</taxon>
        <taxon>Araneae</taxon>
        <taxon>Araneomorphae</taxon>
        <taxon>Entelegynae</taxon>
        <taxon>Araneoidea</taxon>
        <taxon>Araneidae</taxon>
        <taxon>Araneus</taxon>
    </lineage>
</organism>
<keyword evidence="3" id="KW-1185">Reference proteome</keyword>